<dbReference type="EMBL" id="CM055093">
    <property type="protein sequence ID" value="KAJ7565148.1"/>
    <property type="molecule type" value="Genomic_DNA"/>
</dbReference>
<keyword evidence="2" id="KW-1185">Reference proteome</keyword>
<accession>A0ACC2EFF4</accession>
<evidence type="ECO:0000313" key="2">
    <source>
        <dbReference type="Proteomes" id="UP001162992"/>
    </source>
</evidence>
<evidence type="ECO:0000313" key="1">
    <source>
        <dbReference type="EMBL" id="KAJ7565148.1"/>
    </source>
</evidence>
<protein>
    <submittedName>
        <fullName evidence="1">Uncharacterized protein</fullName>
    </submittedName>
</protein>
<proteinExistence type="predicted"/>
<reference evidence="2" key="1">
    <citation type="journal article" date="2024" name="Proc. Natl. Acad. Sci. U.S.A.">
        <title>Extraordinary preservation of gene collinearity over three hundred million years revealed in homosporous lycophytes.</title>
        <authorList>
            <person name="Li C."/>
            <person name="Wickell D."/>
            <person name="Kuo L.Y."/>
            <person name="Chen X."/>
            <person name="Nie B."/>
            <person name="Liao X."/>
            <person name="Peng D."/>
            <person name="Ji J."/>
            <person name="Jenkins J."/>
            <person name="Williams M."/>
            <person name="Shu S."/>
            <person name="Plott C."/>
            <person name="Barry K."/>
            <person name="Rajasekar S."/>
            <person name="Grimwood J."/>
            <person name="Han X."/>
            <person name="Sun S."/>
            <person name="Hou Z."/>
            <person name="He W."/>
            <person name="Dai G."/>
            <person name="Sun C."/>
            <person name="Schmutz J."/>
            <person name="Leebens-Mack J.H."/>
            <person name="Li F.W."/>
            <person name="Wang L."/>
        </authorList>
    </citation>
    <scope>NUCLEOTIDE SEQUENCE [LARGE SCALE GENOMIC DNA]</scope>
    <source>
        <strain evidence="2">cv. PW_Plant_1</strain>
    </source>
</reference>
<dbReference type="Proteomes" id="UP001162992">
    <property type="component" value="Chromosome 2"/>
</dbReference>
<organism evidence="1 2">
    <name type="scientific">Diphasiastrum complanatum</name>
    <name type="common">Issler's clubmoss</name>
    <name type="synonym">Lycopodium complanatum</name>
    <dbReference type="NCBI Taxonomy" id="34168"/>
    <lineage>
        <taxon>Eukaryota</taxon>
        <taxon>Viridiplantae</taxon>
        <taxon>Streptophyta</taxon>
        <taxon>Embryophyta</taxon>
        <taxon>Tracheophyta</taxon>
        <taxon>Lycopodiopsida</taxon>
        <taxon>Lycopodiales</taxon>
        <taxon>Lycopodiaceae</taxon>
        <taxon>Lycopodioideae</taxon>
        <taxon>Diphasiastrum</taxon>
    </lineage>
</organism>
<comment type="caution">
    <text evidence="1">The sequence shown here is derived from an EMBL/GenBank/DDBJ whole genome shotgun (WGS) entry which is preliminary data.</text>
</comment>
<name>A0ACC2EFF4_DIPCM</name>
<gene>
    <name evidence="1" type="ORF">O6H91_02G050100</name>
</gene>
<sequence length="365" mass="41108">MEYSTASQLSPKKDFHNSIKLQEEYLIIPGLPNDVATLCIAFVPRVYFPVIKNVSKRWRTLVQSKEFHLTRTKAGTLEDRLYVLTTGHDFKRTYWEVYNSTCNKWEKLPVMPGPAKSNFGFVVLDQKLLVIGGLVQFEGMDLVSAELHNYDTVLNRWTKSSSMKTARYDFACVVLAGFVYVAGGLGADGEGLTSVEMYNPEKDEWADITSLKSSRWGCFACAFQGKLHVLGGRSGFTIGNPRYMDVYDPVTKLWEEEKCGCVMVLTHAALSEQLYCIEWKDERKLVLYNAFDKAWKRIAMPLARSTRSSFRLTNVNGKLFFLSAADSPSYKTLVYDPHASKGKEWQTSAIIKPAGKCLGCLSIAA</sequence>